<evidence type="ECO:0000313" key="3">
    <source>
        <dbReference type="Proteomes" id="UP000320461"/>
    </source>
</evidence>
<dbReference type="Proteomes" id="UP000320461">
    <property type="component" value="Unassembled WGS sequence"/>
</dbReference>
<feature type="transmembrane region" description="Helical" evidence="1">
    <location>
        <begin position="31"/>
        <end position="52"/>
    </location>
</feature>
<dbReference type="AlphaFoldDB" id="A0A4Y3KIU9"/>
<sequence>MSPARAVRVRQRVRTRVLAPRTAPDGERGSILVVVVGTMLILGMLAMTGLTYTMSSQKFARYDQDYSSAMAAAQSGVDDFISRINRMDAYGYTPDCTNAAWRGPMPASSNACGWGPSTAVGWLPVEPGQTNPRAPHFHYTVDSSQRAQGTYRLVVTGRVRDTYRTIDTTVGKGGSTDYVYYTDFESADPANVQAYGAGGTSVVACGKDGSSSASYWHSVPSRSGKGCTEITFIGGDSLDGEVFTNDTILGTAYSGLKPRFVKQVWTADPKCATATASSSTWESKCLRSGSVADFNGVRPKYHDPLYLPDNSAAFASTPGCHYYGSTRVVFAANGTMRVWNKTAVNGGKAPTPTAAPGGTAPTCGTLAQLNSASGATVPVPTDMVIYADHSGAANRQCFAGELGGPTGSTLPVGSFTGANPTSASSTYTADENMLELTKQCGRGNLYAEGVLNGRVTLASAQSIIATGDLVLNGGTVTGTDLLGLVATDSVEVFHPRLGTMKAQAKCAVFYSNGTCKTYSSTQFEWKSALESVGEVSGWPQRYKEPGAPAYVPTKGIQIAGSIQTLLHSFYVQKYNVGGDKGTLFVKGSIAQRWRGVVGQTVSGTQNGYTKLYQYDTRLQFTTPPYFPKWANAKYTLRYSGEVNTPAATRT</sequence>
<accession>A0A4Y3KIU9</accession>
<gene>
    <name evidence="2" type="ORF">CGE01nite_01490</name>
</gene>
<organism evidence="2 3">
    <name type="scientific">Cellulomonas gelida</name>
    <dbReference type="NCBI Taxonomy" id="1712"/>
    <lineage>
        <taxon>Bacteria</taxon>
        <taxon>Bacillati</taxon>
        <taxon>Actinomycetota</taxon>
        <taxon>Actinomycetes</taxon>
        <taxon>Micrococcales</taxon>
        <taxon>Cellulomonadaceae</taxon>
        <taxon>Cellulomonas</taxon>
    </lineage>
</organism>
<keyword evidence="3" id="KW-1185">Reference proteome</keyword>
<protein>
    <recommendedName>
        <fullName evidence="4">Type 4 fimbrial biogenesis protein PilX N-terminal domain-containing protein</fullName>
    </recommendedName>
</protein>
<dbReference type="EMBL" id="BJLQ01000002">
    <property type="protein sequence ID" value="GEA82898.1"/>
    <property type="molecule type" value="Genomic_DNA"/>
</dbReference>
<evidence type="ECO:0000256" key="1">
    <source>
        <dbReference type="SAM" id="Phobius"/>
    </source>
</evidence>
<keyword evidence="1" id="KW-0472">Membrane</keyword>
<proteinExistence type="predicted"/>
<keyword evidence="1" id="KW-0812">Transmembrane</keyword>
<reference evidence="2 3" key="1">
    <citation type="submission" date="2019-06" db="EMBL/GenBank/DDBJ databases">
        <title>Whole genome shotgun sequence of Cellulomonas gelida NBRC 3748.</title>
        <authorList>
            <person name="Hosoyama A."/>
            <person name="Uohara A."/>
            <person name="Ohji S."/>
            <person name="Ichikawa N."/>
        </authorList>
    </citation>
    <scope>NUCLEOTIDE SEQUENCE [LARGE SCALE GENOMIC DNA]</scope>
    <source>
        <strain evidence="2 3">NBRC 3748</strain>
    </source>
</reference>
<keyword evidence="1" id="KW-1133">Transmembrane helix</keyword>
<comment type="caution">
    <text evidence="2">The sequence shown here is derived from an EMBL/GenBank/DDBJ whole genome shotgun (WGS) entry which is preliminary data.</text>
</comment>
<evidence type="ECO:0008006" key="4">
    <source>
        <dbReference type="Google" id="ProtNLM"/>
    </source>
</evidence>
<evidence type="ECO:0000313" key="2">
    <source>
        <dbReference type="EMBL" id="GEA82898.1"/>
    </source>
</evidence>
<name>A0A4Y3KIU9_9CELL</name>